<evidence type="ECO:0000256" key="6">
    <source>
        <dbReference type="ARBA" id="ARBA00023242"/>
    </source>
</evidence>
<evidence type="ECO:0000256" key="1">
    <source>
        <dbReference type="ARBA" id="ARBA00004123"/>
    </source>
</evidence>
<protein>
    <submittedName>
        <fullName evidence="9">Zinc finger protein 662</fullName>
    </submittedName>
</protein>
<evidence type="ECO:0000256" key="5">
    <source>
        <dbReference type="ARBA" id="ARBA00022833"/>
    </source>
</evidence>
<keyword evidence="3" id="KW-0677">Repeat</keyword>
<evidence type="ECO:0000256" key="2">
    <source>
        <dbReference type="ARBA" id="ARBA00022723"/>
    </source>
</evidence>
<dbReference type="InterPro" id="IPR013087">
    <property type="entry name" value="Znf_C2H2_type"/>
</dbReference>
<evidence type="ECO:0000259" key="8">
    <source>
        <dbReference type="PROSITE" id="PS50157"/>
    </source>
</evidence>
<dbReference type="FunFam" id="3.30.160.60:FF:000446">
    <property type="entry name" value="Zinc finger protein"/>
    <property type="match status" value="1"/>
</dbReference>
<accession>A0A8J6A0J8</accession>
<feature type="non-terminal residue" evidence="9">
    <location>
        <position position="1"/>
    </location>
</feature>
<dbReference type="SUPFAM" id="SSF57667">
    <property type="entry name" value="beta-beta-alpha zinc fingers"/>
    <property type="match status" value="1"/>
</dbReference>
<keyword evidence="4 7" id="KW-0863">Zinc-finger</keyword>
<proteinExistence type="predicted"/>
<dbReference type="GO" id="GO:0008270">
    <property type="term" value="F:zinc ion binding"/>
    <property type="evidence" value="ECO:0007669"/>
    <property type="project" value="UniProtKB-KW"/>
</dbReference>
<organism evidence="9 10">
    <name type="scientific">Galemys pyrenaicus</name>
    <name type="common">Iberian desman</name>
    <name type="synonym">Pyrenean desman</name>
    <dbReference type="NCBI Taxonomy" id="202257"/>
    <lineage>
        <taxon>Eukaryota</taxon>
        <taxon>Metazoa</taxon>
        <taxon>Chordata</taxon>
        <taxon>Craniata</taxon>
        <taxon>Vertebrata</taxon>
        <taxon>Euteleostomi</taxon>
        <taxon>Mammalia</taxon>
        <taxon>Eutheria</taxon>
        <taxon>Laurasiatheria</taxon>
        <taxon>Eulipotyphla</taxon>
        <taxon>Talpidae</taxon>
        <taxon>Galemys</taxon>
    </lineage>
</organism>
<comment type="caution">
    <text evidence="9">The sequence shown here is derived from an EMBL/GenBank/DDBJ whole genome shotgun (WGS) entry which is preliminary data.</text>
</comment>
<name>A0A8J6A0J8_GALPY</name>
<reference evidence="9" key="1">
    <citation type="journal article" date="2021" name="Evol. Appl.">
        <title>The genome of the Pyrenean desman and the effects of bottlenecks and inbreeding on the genomic landscape of an endangered species.</title>
        <authorList>
            <person name="Escoda L."/>
            <person name="Castresana J."/>
        </authorList>
    </citation>
    <scope>NUCLEOTIDE SEQUENCE</scope>
    <source>
        <strain evidence="9">IBE-C5619</strain>
    </source>
</reference>
<dbReference type="PANTHER" id="PTHR23226:SF416">
    <property type="entry name" value="FI01424P"/>
    <property type="match status" value="1"/>
</dbReference>
<sequence length="419" mass="47152">QQITAHSLSRNSGERHYNMTYLIRLSVKYLFSRNTVKYKQVSNHMNVGRPVRIQPSVNIGELLKGRNLVRINIVLKFSPGTQPSSDISKSTQPVCLLSLRDSLPLRCVSGSVLCVVCESHPWRSMLYLGWGVSSLGLASILPAPVWQQEGIARPNAVDQMPALHSGALFLWGICPGRSQSSQGRRPRGDTSFDRVCTVKPDENTRLQERAAPWTAENPTEQRFSVRAKQGGWEGASPEDVATWTCLSVMAFPGPSLSTLCLLMLLEILPIYVTIAGDSLQMYQIGENSFGEMRKMDFHRYVEHTHHTCNISEIILAPKNSILTVTDLGGKNFNAIYLLRFHDISVLTKDYEIQTGEQSYECWKICENSTLSKLESTVAGEKPYACKKGLKTFSRKPTLKRHQKMHTDVKPYIHKECRKL</sequence>
<dbReference type="PROSITE" id="PS50157">
    <property type="entry name" value="ZINC_FINGER_C2H2_2"/>
    <property type="match status" value="1"/>
</dbReference>
<feature type="domain" description="C2H2-type" evidence="8">
    <location>
        <begin position="383"/>
        <end position="410"/>
    </location>
</feature>
<gene>
    <name evidence="9" type="ORF">J0S82_006906</name>
</gene>
<dbReference type="Proteomes" id="UP000700334">
    <property type="component" value="Unassembled WGS sequence"/>
</dbReference>
<evidence type="ECO:0000313" key="10">
    <source>
        <dbReference type="Proteomes" id="UP000700334"/>
    </source>
</evidence>
<keyword evidence="2" id="KW-0479">Metal-binding</keyword>
<feature type="non-terminal residue" evidence="9">
    <location>
        <position position="419"/>
    </location>
</feature>
<dbReference type="GO" id="GO:0000978">
    <property type="term" value="F:RNA polymerase II cis-regulatory region sequence-specific DNA binding"/>
    <property type="evidence" value="ECO:0007669"/>
    <property type="project" value="TreeGrafter"/>
</dbReference>
<dbReference type="GO" id="GO:0000981">
    <property type="term" value="F:DNA-binding transcription factor activity, RNA polymerase II-specific"/>
    <property type="evidence" value="ECO:0007669"/>
    <property type="project" value="TreeGrafter"/>
</dbReference>
<dbReference type="PANTHER" id="PTHR23226">
    <property type="entry name" value="ZINC FINGER AND SCAN DOMAIN-CONTAINING"/>
    <property type="match status" value="1"/>
</dbReference>
<dbReference type="EMBL" id="JAGFMF010012032">
    <property type="protein sequence ID" value="KAG8508405.1"/>
    <property type="molecule type" value="Genomic_DNA"/>
</dbReference>
<dbReference type="InterPro" id="IPR036236">
    <property type="entry name" value="Znf_C2H2_sf"/>
</dbReference>
<dbReference type="AlphaFoldDB" id="A0A8J6A0J8"/>
<evidence type="ECO:0000256" key="4">
    <source>
        <dbReference type="ARBA" id="ARBA00022771"/>
    </source>
</evidence>
<keyword evidence="5" id="KW-0862">Zinc</keyword>
<keyword evidence="10" id="KW-1185">Reference proteome</keyword>
<evidence type="ECO:0000256" key="3">
    <source>
        <dbReference type="ARBA" id="ARBA00022737"/>
    </source>
</evidence>
<comment type="subcellular location">
    <subcellularLocation>
        <location evidence="1">Nucleus</location>
    </subcellularLocation>
</comment>
<keyword evidence="6" id="KW-0539">Nucleus</keyword>
<evidence type="ECO:0000256" key="7">
    <source>
        <dbReference type="PROSITE-ProRule" id="PRU00042"/>
    </source>
</evidence>
<evidence type="ECO:0000313" key="9">
    <source>
        <dbReference type="EMBL" id="KAG8508405.1"/>
    </source>
</evidence>
<dbReference type="GO" id="GO:0005634">
    <property type="term" value="C:nucleus"/>
    <property type="evidence" value="ECO:0007669"/>
    <property type="project" value="UniProtKB-SubCell"/>
</dbReference>
<dbReference type="OrthoDB" id="8922241at2759"/>
<dbReference type="Gene3D" id="3.30.160.60">
    <property type="entry name" value="Classic Zinc Finger"/>
    <property type="match status" value="1"/>
</dbReference>